<proteinExistence type="predicted"/>
<evidence type="ECO:0000256" key="1">
    <source>
        <dbReference type="SAM" id="SignalP"/>
    </source>
</evidence>
<evidence type="ECO:0000313" key="4">
    <source>
        <dbReference type="Proteomes" id="UP001375382"/>
    </source>
</evidence>
<comment type="caution">
    <text evidence="3">The sequence shown here is derived from an EMBL/GenBank/DDBJ whole genome shotgun (WGS) entry which is preliminary data.</text>
</comment>
<organism evidence="3 4">
    <name type="scientific">Rheinheimera muenzenbergensis</name>
    <dbReference type="NCBI Taxonomy" id="1193628"/>
    <lineage>
        <taxon>Bacteria</taxon>
        <taxon>Pseudomonadati</taxon>
        <taxon>Pseudomonadota</taxon>
        <taxon>Gammaproteobacteria</taxon>
        <taxon>Chromatiales</taxon>
        <taxon>Chromatiaceae</taxon>
        <taxon>Rheinheimera</taxon>
    </lineage>
</organism>
<keyword evidence="1" id="KW-0732">Signal</keyword>
<feature type="chain" id="PRO_5045805759" evidence="1">
    <location>
        <begin position="28"/>
        <end position="186"/>
    </location>
</feature>
<name>A0ABU8C8W7_9GAMM</name>
<dbReference type="PANTHER" id="PTHR35812">
    <property type="entry name" value="LIPOPROTEIN"/>
    <property type="match status" value="1"/>
</dbReference>
<dbReference type="Pfam" id="PF07603">
    <property type="entry name" value="Lcl_C"/>
    <property type="match status" value="1"/>
</dbReference>
<dbReference type="PANTHER" id="PTHR35812:SF1">
    <property type="entry name" value="LIPOPROTEIN"/>
    <property type="match status" value="1"/>
</dbReference>
<accession>A0ABU8C8W7</accession>
<dbReference type="InterPro" id="IPR011460">
    <property type="entry name" value="Lcl_C"/>
</dbReference>
<evidence type="ECO:0000313" key="3">
    <source>
        <dbReference type="EMBL" id="MEH8018400.1"/>
    </source>
</evidence>
<dbReference type="RefSeq" id="WP_335736806.1">
    <property type="nucleotide sequence ID" value="NZ_JALAAR010000012.1"/>
</dbReference>
<gene>
    <name evidence="3" type="ORF">MN202_14255</name>
</gene>
<reference evidence="3 4" key="1">
    <citation type="journal article" date="2023" name="Ecotoxicol. Environ. Saf.">
        <title>Mercury remediation potential of mercury-resistant strain Rheinheimera metallidurans sp. nov. isolated from a municipal waste dumping site.</title>
        <authorList>
            <person name="Yadav V."/>
            <person name="Manjhi A."/>
            <person name="Vadakedath N."/>
        </authorList>
    </citation>
    <scope>NUCLEOTIDE SEQUENCE [LARGE SCALE GENOMIC DNA]</scope>
    <source>
        <strain evidence="3 4">E-49</strain>
    </source>
</reference>
<sequence length="186" mass="20542">MMIKKFNVVSVTAATLLCLLSMSSAQANTLINARYVDNNDGTITDTVTSLTWQRCSLGQTWLASACSGKAARYRGEQAIELVKAGWRLPSIAELDTLVQCQGERQPDKRAEDEYINDTNAQCLGEPEQPTINAEAFPATAKDWYWSATSHEESTGSAWRVSFENGSVYYGNKVYGLGRVRLVRSSE</sequence>
<protein>
    <submittedName>
        <fullName evidence="3">DUF1566 domain-containing protein</fullName>
    </submittedName>
</protein>
<dbReference type="EMBL" id="JALAAR010000012">
    <property type="protein sequence ID" value="MEH8018400.1"/>
    <property type="molecule type" value="Genomic_DNA"/>
</dbReference>
<evidence type="ECO:0000259" key="2">
    <source>
        <dbReference type="Pfam" id="PF07603"/>
    </source>
</evidence>
<feature type="domain" description="Lcl C-terminal" evidence="2">
    <location>
        <begin position="41"/>
        <end position="183"/>
    </location>
</feature>
<feature type="signal peptide" evidence="1">
    <location>
        <begin position="1"/>
        <end position="27"/>
    </location>
</feature>
<dbReference type="Proteomes" id="UP001375382">
    <property type="component" value="Unassembled WGS sequence"/>
</dbReference>
<keyword evidence="4" id="KW-1185">Reference proteome</keyword>